<dbReference type="InterPro" id="IPR004323">
    <property type="entry name" value="Ion_tolerance_CutA"/>
</dbReference>
<comment type="caution">
    <text evidence="2">The sequence shown here is derived from an EMBL/GenBank/DDBJ whole genome shotgun (WGS) entry which is preliminary data.</text>
</comment>
<evidence type="ECO:0000313" key="2">
    <source>
        <dbReference type="EMBL" id="KUG28636.1"/>
    </source>
</evidence>
<dbReference type="GO" id="GO:0005507">
    <property type="term" value="F:copper ion binding"/>
    <property type="evidence" value="ECO:0007669"/>
    <property type="project" value="TreeGrafter"/>
</dbReference>
<dbReference type="SUPFAM" id="SSF54913">
    <property type="entry name" value="GlnB-like"/>
    <property type="match status" value="1"/>
</dbReference>
<dbReference type="PANTHER" id="PTHR23419:SF8">
    <property type="entry name" value="FI09726P"/>
    <property type="match status" value="1"/>
</dbReference>
<proteinExistence type="inferred from homology"/>
<comment type="similarity">
    <text evidence="1">Belongs to the CutA family.</text>
</comment>
<dbReference type="Gene3D" id="3.30.70.120">
    <property type="match status" value="1"/>
</dbReference>
<organism evidence="2">
    <name type="scientific">hydrocarbon metagenome</name>
    <dbReference type="NCBI Taxonomy" id="938273"/>
    <lineage>
        <taxon>unclassified sequences</taxon>
        <taxon>metagenomes</taxon>
        <taxon>ecological metagenomes</taxon>
    </lineage>
</organism>
<evidence type="ECO:0000256" key="1">
    <source>
        <dbReference type="ARBA" id="ARBA00010169"/>
    </source>
</evidence>
<dbReference type="AlphaFoldDB" id="A0A0W8G6I9"/>
<reference evidence="2" key="1">
    <citation type="journal article" date="2015" name="Proc. Natl. Acad. Sci. U.S.A.">
        <title>Networks of energetic and metabolic interactions define dynamics in microbial communities.</title>
        <authorList>
            <person name="Embree M."/>
            <person name="Liu J.K."/>
            <person name="Al-Bassam M.M."/>
            <person name="Zengler K."/>
        </authorList>
    </citation>
    <scope>NUCLEOTIDE SEQUENCE</scope>
</reference>
<dbReference type="Pfam" id="PF03091">
    <property type="entry name" value="CutA1"/>
    <property type="match status" value="1"/>
</dbReference>
<name>A0A0W8G6I9_9ZZZZ</name>
<dbReference type="PANTHER" id="PTHR23419">
    <property type="entry name" value="DIVALENT CATION TOLERANCE CUTA-RELATED"/>
    <property type="match status" value="1"/>
</dbReference>
<dbReference type="GO" id="GO:0010038">
    <property type="term" value="P:response to metal ion"/>
    <property type="evidence" value="ECO:0007669"/>
    <property type="project" value="InterPro"/>
</dbReference>
<accession>A0A0W8G6I9</accession>
<sequence length="107" mass="11795">MSAAMVYITCESPEQARLIGRTVVSERLAACVNILPGMASMYWWQGKVEEAAETVLVAKTRMTLADALTARVKALHSYEVPCVVVLPILRGNPEFIAWIESETQPQS</sequence>
<protein>
    <submittedName>
        <fullName evidence="2">Periplasmic divalent cation tolerance protein cuta</fullName>
    </submittedName>
</protein>
<dbReference type="InterPro" id="IPR011322">
    <property type="entry name" value="N-reg_PII-like_a/b"/>
</dbReference>
<gene>
    <name evidence="2" type="ORF">ASZ90_001488</name>
</gene>
<dbReference type="InterPro" id="IPR015867">
    <property type="entry name" value="N-reg_PII/ATP_PRibTrfase_C"/>
</dbReference>
<dbReference type="EMBL" id="LNQE01000197">
    <property type="protein sequence ID" value="KUG28636.1"/>
    <property type="molecule type" value="Genomic_DNA"/>
</dbReference>